<dbReference type="EMBL" id="AZQP01000018">
    <property type="protein sequence ID" value="EYE88577.1"/>
    <property type="molecule type" value="Genomic_DNA"/>
</dbReference>
<dbReference type="Proteomes" id="UP000019681">
    <property type="component" value="Unassembled WGS sequence"/>
</dbReference>
<name>A0A017RV98_9CLOT</name>
<comment type="caution">
    <text evidence="1">The sequence shown here is derived from an EMBL/GenBank/DDBJ whole genome shotgun (WGS) entry which is preliminary data.</text>
</comment>
<gene>
    <name evidence="1" type="ORF">Q428_07240</name>
</gene>
<dbReference type="STRING" id="1403537.Q428_07240"/>
<evidence type="ECO:0000313" key="1">
    <source>
        <dbReference type="EMBL" id="EYE88577.1"/>
    </source>
</evidence>
<proteinExistence type="predicted"/>
<accession>A0A017RV98</accession>
<dbReference type="AlphaFoldDB" id="A0A017RV98"/>
<keyword evidence="2" id="KW-1185">Reference proteome</keyword>
<reference evidence="1 2" key="1">
    <citation type="journal article" date="2014" name="Genome Announc.">
        <title>Draft Genome Sequence of Fervidicella metallireducens Strain AeBT, an Iron-Reducing Thermoanaerobe from the Great Artesian Basin.</title>
        <authorList>
            <person name="Patel B.K."/>
        </authorList>
    </citation>
    <scope>NUCLEOTIDE SEQUENCE [LARGE SCALE GENOMIC DNA]</scope>
    <source>
        <strain evidence="1 2">AeB</strain>
    </source>
</reference>
<evidence type="ECO:0000313" key="2">
    <source>
        <dbReference type="Proteomes" id="UP000019681"/>
    </source>
</evidence>
<protein>
    <submittedName>
        <fullName evidence="1">Uncharacterized protein</fullName>
    </submittedName>
</protein>
<organism evidence="1 2">
    <name type="scientific">Fervidicella metallireducens AeB</name>
    <dbReference type="NCBI Taxonomy" id="1403537"/>
    <lineage>
        <taxon>Bacteria</taxon>
        <taxon>Bacillati</taxon>
        <taxon>Bacillota</taxon>
        <taxon>Clostridia</taxon>
        <taxon>Eubacteriales</taxon>
        <taxon>Clostridiaceae</taxon>
        <taxon>Fervidicella</taxon>
    </lineage>
</organism>
<sequence length="81" mass="9952">MKRESGENPLQPPLLYTATKLNPLNIWEGELRMTRQPGDLPVAYWIFRRERRMYELFWYISFKEPLRLFLFCFLNKIQNLL</sequence>